<organism evidence="1 2">
    <name type="scientific">Catharanthus roseus</name>
    <name type="common">Madagascar periwinkle</name>
    <name type="synonym">Vinca rosea</name>
    <dbReference type="NCBI Taxonomy" id="4058"/>
    <lineage>
        <taxon>Eukaryota</taxon>
        <taxon>Viridiplantae</taxon>
        <taxon>Streptophyta</taxon>
        <taxon>Embryophyta</taxon>
        <taxon>Tracheophyta</taxon>
        <taxon>Spermatophyta</taxon>
        <taxon>Magnoliopsida</taxon>
        <taxon>eudicotyledons</taxon>
        <taxon>Gunneridae</taxon>
        <taxon>Pentapetalae</taxon>
        <taxon>asterids</taxon>
        <taxon>lamiids</taxon>
        <taxon>Gentianales</taxon>
        <taxon>Apocynaceae</taxon>
        <taxon>Rauvolfioideae</taxon>
        <taxon>Vinceae</taxon>
        <taxon>Catharanthinae</taxon>
        <taxon>Catharanthus</taxon>
    </lineage>
</organism>
<dbReference type="EMBL" id="CM044708">
    <property type="protein sequence ID" value="KAI5647524.1"/>
    <property type="molecule type" value="Genomic_DNA"/>
</dbReference>
<evidence type="ECO:0000313" key="1">
    <source>
        <dbReference type="EMBL" id="KAI5647524.1"/>
    </source>
</evidence>
<comment type="caution">
    <text evidence="1">The sequence shown here is derived from an EMBL/GenBank/DDBJ whole genome shotgun (WGS) entry which is preliminary data.</text>
</comment>
<dbReference type="Proteomes" id="UP001060085">
    <property type="component" value="Linkage Group LG08"/>
</dbReference>
<proteinExistence type="predicted"/>
<sequence>MAELESPNVMSKLITFLSSLLQRAAESNDLNRRFQPQKISVFHGLTRPTISIQNYLERILKYANCSPCCFIVAYIYLDRFTQRQPALPINSFNVHRLLITSVMVAAKFMDDMYYNNAYYAKVGGISTTEMNFLEVDFLFGLGFHLNVTPPTFNTYCSYLQREMLLQPTININEESTLYVVGKSSSKLHLCFNEDDQSSHQQQQQQLAAV</sequence>
<evidence type="ECO:0000313" key="2">
    <source>
        <dbReference type="Proteomes" id="UP001060085"/>
    </source>
</evidence>
<protein>
    <submittedName>
        <fullName evidence="1">Uncharacterized protein</fullName>
    </submittedName>
</protein>
<name>A0ACB9ZIS5_CATRO</name>
<keyword evidence="2" id="KW-1185">Reference proteome</keyword>
<gene>
    <name evidence="1" type="ORF">M9H77_33529</name>
</gene>
<accession>A0ACB9ZIS5</accession>
<reference evidence="2" key="1">
    <citation type="journal article" date="2023" name="Nat. Plants">
        <title>Single-cell RNA sequencing provides a high-resolution roadmap for understanding the multicellular compartmentation of specialized metabolism.</title>
        <authorList>
            <person name="Sun S."/>
            <person name="Shen X."/>
            <person name="Li Y."/>
            <person name="Li Y."/>
            <person name="Wang S."/>
            <person name="Li R."/>
            <person name="Zhang H."/>
            <person name="Shen G."/>
            <person name="Guo B."/>
            <person name="Wei J."/>
            <person name="Xu J."/>
            <person name="St-Pierre B."/>
            <person name="Chen S."/>
            <person name="Sun C."/>
        </authorList>
    </citation>
    <scope>NUCLEOTIDE SEQUENCE [LARGE SCALE GENOMIC DNA]</scope>
</reference>